<reference evidence="2" key="1">
    <citation type="journal article" date="2017" name="Nat. Commun.">
        <title>The asparagus genome sheds light on the origin and evolution of a young Y chromosome.</title>
        <authorList>
            <person name="Harkess A."/>
            <person name="Zhou J."/>
            <person name="Xu C."/>
            <person name="Bowers J.E."/>
            <person name="Van der Hulst R."/>
            <person name="Ayyampalayam S."/>
            <person name="Mercati F."/>
            <person name="Riccardi P."/>
            <person name="McKain M.R."/>
            <person name="Kakrana A."/>
            <person name="Tang H."/>
            <person name="Ray J."/>
            <person name="Groenendijk J."/>
            <person name="Arikit S."/>
            <person name="Mathioni S.M."/>
            <person name="Nakano M."/>
            <person name="Shan H."/>
            <person name="Telgmann-Rauber A."/>
            <person name="Kanno A."/>
            <person name="Yue Z."/>
            <person name="Chen H."/>
            <person name="Li W."/>
            <person name="Chen Y."/>
            <person name="Xu X."/>
            <person name="Zhang Y."/>
            <person name="Luo S."/>
            <person name="Chen H."/>
            <person name="Gao J."/>
            <person name="Mao Z."/>
            <person name="Pires J.C."/>
            <person name="Luo M."/>
            <person name="Kudrna D."/>
            <person name="Wing R.A."/>
            <person name="Meyers B.C."/>
            <person name="Yi K."/>
            <person name="Kong H."/>
            <person name="Lavrijsen P."/>
            <person name="Sunseri F."/>
            <person name="Falavigna A."/>
            <person name="Ye Y."/>
            <person name="Leebens-Mack J.H."/>
            <person name="Chen G."/>
        </authorList>
    </citation>
    <scope>NUCLEOTIDE SEQUENCE [LARGE SCALE GENOMIC DNA]</scope>
    <source>
        <strain evidence="2">cv. DH0086</strain>
    </source>
</reference>
<protein>
    <submittedName>
        <fullName evidence="1">Uncharacterized protein</fullName>
    </submittedName>
</protein>
<dbReference type="Proteomes" id="UP000243459">
    <property type="component" value="Chromosome 3"/>
</dbReference>
<name>A0A5P1FIB5_ASPOF</name>
<gene>
    <name evidence="1" type="ORF">A4U43_C03F26470</name>
</gene>
<dbReference type="EMBL" id="CM007383">
    <property type="protein sequence ID" value="ONK76330.1"/>
    <property type="molecule type" value="Genomic_DNA"/>
</dbReference>
<evidence type="ECO:0000313" key="2">
    <source>
        <dbReference type="Proteomes" id="UP000243459"/>
    </source>
</evidence>
<organism evidence="1 2">
    <name type="scientific">Asparagus officinalis</name>
    <name type="common">Garden asparagus</name>
    <dbReference type="NCBI Taxonomy" id="4686"/>
    <lineage>
        <taxon>Eukaryota</taxon>
        <taxon>Viridiplantae</taxon>
        <taxon>Streptophyta</taxon>
        <taxon>Embryophyta</taxon>
        <taxon>Tracheophyta</taxon>
        <taxon>Spermatophyta</taxon>
        <taxon>Magnoliopsida</taxon>
        <taxon>Liliopsida</taxon>
        <taxon>Asparagales</taxon>
        <taxon>Asparagaceae</taxon>
        <taxon>Asparagoideae</taxon>
        <taxon>Asparagus</taxon>
    </lineage>
</organism>
<dbReference type="AlphaFoldDB" id="A0A5P1FIB5"/>
<keyword evidence="2" id="KW-1185">Reference proteome</keyword>
<accession>A0A5P1FIB5</accession>
<sequence length="105" mass="11249">MCGRLLRGAAAEDCRQVTCCVFGGVEWARESRSWGSCHVAELDESVCGGAQALAGGLGVGKDARRVAGHRSSGWRTLERGALRAAECGGRRHLRHRTFGAPLRQD</sequence>
<evidence type="ECO:0000313" key="1">
    <source>
        <dbReference type="EMBL" id="ONK76330.1"/>
    </source>
</evidence>
<proteinExistence type="predicted"/>
<dbReference type="Gramene" id="ONK76330">
    <property type="protein sequence ID" value="ONK76330"/>
    <property type="gene ID" value="A4U43_C03F26470"/>
</dbReference>